<dbReference type="Proteomes" id="UP000319908">
    <property type="component" value="Unassembled WGS sequence"/>
</dbReference>
<keyword evidence="2" id="KW-1185">Reference proteome</keyword>
<accession>A0A5C6C3R5</accession>
<sequence length="366" mass="40620">MLKRSSLLQLSFVVSIAAIAFALAAWQHREPVFPIMTVVHPVASPSGDKVAFVAIRGGQGAGASSGVDSDTISCQLSVLSRTNGRIKHTQAEVGFDPYPMTWGSSESNLIFVSKAERDRFPGLFGSLKSLNLRSSQAAQISPGYVDRPRASPELQYIGYIFSNTTTGGSSLKIQHLQTAQETEVHPEINAYHWCWGPNSNCIYYLKDSGNGGLAIARYDLNSMIEMILFSAIETDIHYPSHLIVSPDDLHLGFQYGDNFRLFEIESGATARGFKCDYYFQDFVNFDWNKAGICYLDSVAGKREKGPVRLMVYNPDTRISSLIATEAFAYPSWLDERTILVRKGDNELWAYDALNGKCSMLYRPACK</sequence>
<reference evidence="1 2" key="1">
    <citation type="journal article" date="2020" name="Antonie Van Leeuwenhoek">
        <title>Rhodopirellula heiligendammensis sp. nov., Rhodopirellula pilleata sp. nov., and Rhodopirellula solitaria sp. nov. isolated from natural or artificial marine surfaces in Northern Germany and California, USA, and emended description of the genus Rhodopirellula.</title>
        <authorList>
            <person name="Kallscheuer N."/>
            <person name="Wiegand S."/>
            <person name="Jogler M."/>
            <person name="Boedeker C."/>
            <person name="Peeters S.H."/>
            <person name="Rast P."/>
            <person name="Heuer A."/>
            <person name="Jetten M.S.M."/>
            <person name="Rohde M."/>
            <person name="Jogler C."/>
        </authorList>
    </citation>
    <scope>NUCLEOTIDE SEQUENCE [LARGE SCALE GENOMIC DNA]</scope>
    <source>
        <strain evidence="1 2">Poly21</strain>
    </source>
</reference>
<dbReference type="EMBL" id="SJPU01000001">
    <property type="protein sequence ID" value="TWU18251.1"/>
    <property type="molecule type" value="Genomic_DNA"/>
</dbReference>
<dbReference type="Gene3D" id="2.120.10.30">
    <property type="entry name" value="TolB, C-terminal domain"/>
    <property type="match status" value="1"/>
</dbReference>
<proteinExistence type="predicted"/>
<name>A0A5C6C3R5_9BACT</name>
<evidence type="ECO:0000313" key="2">
    <source>
        <dbReference type="Proteomes" id="UP000319908"/>
    </source>
</evidence>
<dbReference type="InterPro" id="IPR011042">
    <property type="entry name" value="6-blade_b-propeller_TolB-like"/>
</dbReference>
<evidence type="ECO:0000313" key="1">
    <source>
        <dbReference type="EMBL" id="TWU18251.1"/>
    </source>
</evidence>
<dbReference type="AlphaFoldDB" id="A0A5C6C3R5"/>
<dbReference type="SUPFAM" id="SSF82171">
    <property type="entry name" value="DPP6 N-terminal domain-like"/>
    <property type="match status" value="1"/>
</dbReference>
<organism evidence="1 2">
    <name type="scientific">Allorhodopirellula heiligendammensis</name>
    <dbReference type="NCBI Taxonomy" id="2714739"/>
    <lineage>
        <taxon>Bacteria</taxon>
        <taxon>Pseudomonadati</taxon>
        <taxon>Planctomycetota</taxon>
        <taxon>Planctomycetia</taxon>
        <taxon>Pirellulales</taxon>
        <taxon>Pirellulaceae</taxon>
        <taxon>Allorhodopirellula</taxon>
    </lineage>
</organism>
<gene>
    <name evidence="1" type="ORF">Poly21_04060</name>
</gene>
<evidence type="ECO:0008006" key="3">
    <source>
        <dbReference type="Google" id="ProtNLM"/>
    </source>
</evidence>
<protein>
    <recommendedName>
        <fullName evidence="3">Translocation protein TolB</fullName>
    </recommendedName>
</protein>
<comment type="caution">
    <text evidence="1">The sequence shown here is derived from an EMBL/GenBank/DDBJ whole genome shotgun (WGS) entry which is preliminary data.</text>
</comment>